<dbReference type="Proteomes" id="UP000244077">
    <property type="component" value="Unassembled WGS sequence"/>
</dbReference>
<keyword evidence="1" id="KW-0472">Membrane</keyword>
<dbReference type="AlphaFoldDB" id="A0A2T5HTS8"/>
<accession>A0A2T5HTS8</accession>
<name>A0A2T5HTS8_9RHOB</name>
<dbReference type="RefSeq" id="WP_107815651.1">
    <property type="nucleotide sequence ID" value="NZ_QAOH01000003.1"/>
</dbReference>
<evidence type="ECO:0000256" key="1">
    <source>
        <dbReference type="SAM" id="Phobius"/>
    </source>
</evidence>
<keyword evidence="1" id="KW-1133">Transmembrane helix</keyword>
<dbReference type="EMBL" id="QAOH01000003">
    <property type="protein sequence ID" value="PTQ74999.1"/>
    <property type="molecule type" value="Genomic_DNA"/>
</dbReference>
<gene>
    <name evidence="2" type="ORF">C8N42_103292</name>
</gene>
<evidence type="ECO:0000313" key="3">
    <source>
        <dbReference type="Proteomes" id="UP000244077"/>
    </source>
</evidence>
<organism evidence="2 3">
    <name type="scientific">Celeribacter persicus</name>
    <dbReference type="NCBI Taxonomy" id="1651082"/>
    <lineage>
        <taxon>Bacteria</taxon>
        <taxon>Pseudomonadati</taxon>
        <taxon>Pseudomonadota</taxon>
        <taxon>Alphaproteobacteria</taxon>
        <taxon>Rhodobacterales</taxon>
        <taxon>Roseobacteraceae</taxon>
        <taxon>Celeribacter</taxon>
    </lineage>
</organism>
<reference evidence="2 3" key="1">
    <citation type="submission" date="2018-04" db="EMBL/GenBank/DDBJ databases">
        <title>Genomic Encyclopedia of Archaeal and Bacterial Type Strains, Phase II (KMG-II): from individual species to whole genera.</title>
        <authorList>
            <person name="Goeker M."/>
        </authorList>
    </citation>
    <scope>NUCLEOTIDE SEQUENCE [LARGE SCALE GENOMIC DNA]</scope>
    <source>
        <strain evidence="2 3">DSM 100434</strain>
    </source>
</reference>
<sequence length="367" mass="41265">MRKRHRFLFLSFLLCTILPVLLAVGYIWGVARDQYASRIAFSVRSAQSAPALEILGGMSQLGGADSLDSEILADFIHSQALVEELDARLNLRGIYACLPEQKDIVFCLYPQSTVEDLVAYWRRVVSVSYDGGAGILEIEVRAFDPIQAQDVANGIFDLSSMMINNLASSAREDATRYARQELDIAVQRLKTARKNLASFRSETQIMDPEVDLSGQMGVIANLQEQLTDALIDRGMIAMTTTGADPRIEQLDRKIKVIEHQLDVQRQKFGPQMQDGKNAYADLIGQFEELSVEVEFAEKSYLQAMTALDVAMAEASHRSRYLAAHVRPTLAQTSEYPKKFLVPGMVLFFAFFIWMIGILVYYSLRDRR</sequence>
<keyword evidence="1" id="KW-0812">Transmembrane</keyword>
<dbReference type="InterPro" id="IPR050445">
    <property type="entry name" value="Bact_polysacc_biosynth/exp"/>
</dbReference>
<dbReference type="PANTHER" id="PTHR32309">
    <property type="entry name" value="TYROSINE-PROTEIN KINASE"/>
    <property type="match status" value="1"/>
</dbReference>
<proteinExistence type="predicted"/>
<dbReference type="PANTHER" id="PTHR32309:SF13">
    <property type="entry name" value="FERRIC ENTEROBACTIN TRANSPORT PROTEIN FEPE"/>
    <property type="match status" value="1"/>
</dbReference>
<comment type="caution">
    <text evidence="2">The sequence shown here is derived from an EMBL/GenBank/DDBJ whole genome shotgun (WGS) entry which is preliminary data.</text>
</comment>
<feature type="transmembrane region" description="Helical" evidence="1">
    <location>
        <begin position="339"/>
        <end position="363"/>
    </location>
</feature>
<dbReference type="GO" id="GO:0005886">
    <property type="term" value="C:plasma membrane"/>
    <property type="evidence" value="ECO:0007669"/>
    <property type="project" value="TreeGrafter"/>
</dbReference>
<dbReference type="GO" id="GO:0004713">
    <property type="term" value="F:protein tyrosine kinase activity"/>
    <property type="evidence" value="ECO:0007669"/>
    <property type="project" value="TreeGrafter"/>
</dbReference>
<keyword evidence="3" id="KW-1185">Reference proteome</keyword>
<evidence type="ECO:0000313" key="2">
    <source>
        <dbReference type="EMBL" id="PTQ74999.1"/>
    </source>
</evidence>
<protein>
    <submittedName>
        <fullName evidence="2">Capsular polysaccharide transport system permease protein</fullName>
    </submittedName>
</protein>